<dbReference type="InterPro" id="IPR016032">
    <property type="entry name" value="Sig_transdc_resp-reg_C-effctor"/>
</dbReference>
<evidence type="ECO:0000313" key="5">
    <source>
        <dbReference type="EMBL" id="QKG84498.1"/>
    </source>
</evidence>
<feature type="domain" description="HTH luxR-type" evidence="4">
    <location>
        <begin position="2"/>
        <end position="67"/>
    </location>
</feature>
<accession>A0A7D4CN05</accession>
<organism evidence="5 6">
    <name type="scientific">Kroppenstedtia pulmonis</name>
    <dbReference type="NCBI Taxonomy" id="1380685"/>
    <lineage>
        <taxon>Bacteria</taxon>
        <taxon>Bacillati</taxon>
        <taxon>Bacillota</taxon>
        <taxon>Bacilli</taxon>
        <taxon>Bacillales</taxon>
        <taxon>Thermoactinomycetaceae</taxon>
        <taxon>Kroppenstedtia</taxon>
    </lineage>
</organism>
<evidence type="ECO:0000256" key="3">
    <source>
        <dbReference type="ARBA" id="ARBA00023163"/>
    </source>
</evidence>
<dbReference type="CDD" id="cd06170">
    <property type="entry name" value="LuxR_C_like"/>
    <property type="match status" value="1"/>
</dbReference>
<evidence type="ECO:0000256" key="1">
    <source>
        <dbReference type="ARBA" id="ARBA00023015"/>
    </source>
</evidence>
<dbReference type="PRINTS" id="PR00038">
    <property type="entry name" value="HTHLUXR"/>
</dbReference>
<protein>
    <submittedName>
        <fullName evidence="5">Helix-turn-helix transcriptional regulator</fullName>
    </submittedName>
</protein>
<dbReference type="PROSITE" id="PS50043">
    <property type="entry name" value="HTH_LUXR_2"/>
    <property type="match status" value="1"/>
</dbReference>
<name>A0A7D4CN05_9BACL</name>
<evidence type="ECO:0000259" key="4">
    <source>
        <dbReference type="PROSITE" id="PS50043"/>
    </source>
</evidence>
<keyword evidence="1" id="KW-0805">Transcription regulation</keyword>
<dbReference type="PANTHER" id="PTHR44688">
    <property type="entry name" value="DNA-BINDING TRANSCRIPTIONAL ACTIVATOR DEVR_DOSR"/>
    <property type="match status" value="1"/>
</dbReference>
<gene>
    <name evidence="5" type="ORF">GXN76_08420</name>
</gene>
<dbReference type="InterPro" id="IPR000792">
    <property type="entry name" value="Tscrpt_reg_LuxR_C"/>
</dbReference>
<keyword evidence="6" id="KW-1185">Reference proteome</keyword>
<dbReference type="GO" id="GO:0003677">
    <property type="term" value="F:DNA binding"/>
    <property type="evidence" value="ECO:0007669"/>
    <property type="project" value="UniProtKB-KW"/>
</dbReference>
<dbReference type="EMBL" id="CP048104">
    <property type="protein sequence ID" value="QKG84498.1"/>
    <property type="molecule type" value="Genomic_DNA"/>
</dbReference>
<dbReference type="GO" id="GO:0006355">
    <property type="term" value="P:regulation of DNA-templated transcription"/>
    <property type="evidence" value="ECO:0007669"/>
    <property type="project" value="InterPro"/>
</dbReference>
<evidence type="ECO:0000313" key="6">
    <source>
        <dbReference type="Proteomes" id="UP000503088"/>
    </source>
</evidence>
<reference evidence="5 6" key="1">
    <citation type="submission" date="2020-01" db="EMBL/GenBank/DDBJ databases">
        <authorList>
            <person name="Gulvik C.A."/>
            <person name="Batra D.G."/>
        </authorList>
    </citation>
    <scope>NUCLEOTIDE SEQUENCE [LARGE SCALE GENOMIC DNA]</scope>
    <source>
        <strain evidence="5 6">W9323</strain>
    </source>
</reference>
<dbReference type="Pfam" id="PF00196">
    <property type="entry name" value="GerE"/>
    <property type="match status" value="1"/>
</dbReference>
<dbReference type="InterPro" id="IPR036388">
    <property type="entry name" value="WH-like_DNA-bd_sf"/>
</dbReference>
<dbReference type="SMART" id="SM00421">
    <property type="entry name" value="HTH_LUXR"/>
    <property type="match status" value="1"/>
</dbReference>
<dbReference type="PROSITE" id="PS00622">
    <property type="entry name" value="HTH_LUXR_1"/>
    <property type="match status" value="1"/>
</dbReference>
<dbReference type="AlphaFoldDB" id="A0A7D4CN05"/>
<proteinExistence type="predicted"/>
<keyword evidence="2" id="KW-0238">DNA-binding</keyword>
<dbReference type="KEGG" id="kpul:GXN76_08420"/>
<dbReference type="RefSeq" id="WP_173222245.1">
    <property type="nucleotide sequence ID" value="NZ_CP048104.1"/>
</dbReference>
<sequence>MNGVRELPLTFMELKVVQELLKDKTNQQIADALYISRRTVESHITSAIRKLGVNSRVGLVVKMMDCYRSFCYTTETSNYVSNRNVSLL</sequence>
<dbReference type="Proteomes" id="UP000503088">
    <property type="component" value="Chromosome"/>
</dbReference>
<keyword evidence="3" id="KW-0804">Transcription</keyword>
<dbReference type="SUPFAM" id="SSF46894">
    <property type="entry name" value="C-terminal effector domain of the bipartite response regulators"/>
    <property type="match status" value="1"/>
</dbReference>
<dbReference type="PANTHER" id="PTHR44688:SF16">
    <property type="entry name" value="DNA-BINDING TRANSCRIPTIONAL ACTIVATOR DEVR_DOSR"/>
    <property type="match status" value="1"/>
</dbReference>
<evidence type="ECO:0000256" key="2">
    <source>
        <dbReference type="ARBA" id="ARBA00023125"/>
    </source>
</evidence>
<dbReference type="Gene3D" id="1.10.10.10">
    <property type="entry name" value="Winged helix-like DNA-binding domain superfamily/Winged helix DNA-binding domain"/>
    <property type="match status" value="1"/>
</dbReference>